<dbReference type="GO" id="GO:0003677">
    <property type="term" value="F:DNA binding"/>
    <property type="evidence" value="ECO:0007669"/>
    <property type="project" value="InterPro"/>
</dbReference>
<dbReference type="AlphaFoldDB" id="A0A4R4KBZ1"/>
<keyword evidence="3" id="KW-1185">Reference proteome</keyword>
<dbReference type="RefSeq" id="WP_132119362.1">
    <property type="nucleotide sequence ID" value="NZ_SMJU01000009.1"/>
</dbReference>
<reference evidence="2 3" key="1">
    <citation type="submission" date="2019-02" db="EMBL/GenBank/DDBJ databases">
        <title>Arundinibacter roseus gen. nov., sp. nov., a new member of the family Cytophagaceae.</title>
        <authorList>
            <person name="Szuroczki S."/>
            <person name="Khayer B."/>
            <person name="Sproer C."/>
            <person name="Toumi M."/>
            <person name="Szabo A."/>
            <person name="Felfoldi T."/>
            <person name="Schumann P."/>
            <person name="Toth E."/>
        </authorList>
    </citation>
    <scope>NUCLEOTIDE SEQUENCE [LARGE SCALE GENOMIC DNA]</scope>
    <source>
        <strain evidence="2 3">DMA-k-7a</strain>
    </source>
</reference>
<evidence type="ECO:0000313" key="3">
    <source>
        <dbReference type="Proteomes" id="UP000295706"/>
    </source>
</evidence>
<dbReference type="InterPro" id="IPR036782">
    <property type="entry name" value="NE0471-like_N"/>
</dbReference>
<dbReference type="PROSITE" id="PS50943">
    <property type="entry name" value="HTH_CROC1"/>
    <property type="match status" value="1"/>
</dbReference>
<dbReference type="Proteomes" id="UP000295706">
    <property type="component" value="Unassembled WGS sequence"/>
</dbReference>
<sequence length="171" mass="19687">MRTIKRILKIHSVKGYEIACLFNNGESRIIDFKELFKKWAIKMGDVEFPLVQSREEFEKVKLSDGTLAWENIILQGSDDTGEPIQYTYDLDPIVLYENSRLDESRQIEIGLLIRQVRNELSLTQEELAARSGTTKHYISRVENNRTGIELATLVRIIEGGLGKKMKISIQE</sequence>
<dbReference type="SUPFAM" id="SSF143880">
    <property type="entry name" value="NE0471 N-terminal domain-like"/>
    <property type="match status" value="1"/>
</dbReference>
<protein>
    <submittedName>
        <fullName evidence="2">Helix-turn-helix domain-containing protein</fullName>
    </submittedName>
</protein>
<dbReference type="CDD" id="cd00093">
    <property type="entry name" value="HTH_XRE"/>
    <property type="match status" value="1"/>
</dbReference>
<name>A0A4R4KBZ1_9BACT</name>
<dbReference type="Gene3D" id="3.30.2020.10">
    <property type="entry name" value="NE0471-like N-terminal domain"/>
    <property type="match status" value="1"/>
</dbReference>
<dbReference type="Pfam" id="PF01381">
    <property type="entry name" value="HTH_3"/>
    <property type="match status" value="1"/>
</dbReference>
<dbReference type="InterPro" id="IPR010982">
    <property type="entry name" value="Lambda_DNA-bd_dom_sf"/>
</dbReference>
<proteinExistence type="predicted"/>
<dbReference type="OrthoDB" id="337567at2"/>
<organism evidence="2 3">
    <name type="scientific">Arundinibacter roseus</name>
    <dbReference type="NCBI Taxonomy" id="2070510"/>
    <lineage>
        <taxon>Bacteria</taxon>
        <taxon>Pseudomonadati</taxon>
        <taxon>Bacteroidota</taxon>
        <taxon>Cytophagia</taxon>
        <taxon>Cytophagales</taxon>
        <taxon>Spirosomataceae</taxon>
        <taxon>Arundinibacter</taxon>
    </lineage>
</organism>
<dbReference type="EMBL" id="SMJU01000009">
    <property type="protein sequence ID" value="TDB63749.1"/>
    <property type="molecule type" value="Genomic_DNA"/>
</dbReference>
<dbReference type="Gene3D" id="1.10.260.40">
    <property type="entry name" value="lambda repressor-like DNA-binding domains"/>
    <property type="match status" value="1"/>
</dbReference>
<dbReference type="InterPro" id="IPR001387">
    <property type="entry name" value="Cro/C1-type_HTH"/>
</dbReference>
<evidence type="ECO:0000259" key="1">
    <source>
        <dbReference type="PROSITE" id="PS50943"/>
    </source>
</evidence>
<evidence type="ECO:0000313" key="2">
    <source>
        <dbReference type="EMBL" id="TDB63749.1"/>
    </source>
</evidence>
<feature type="domain" description="HTH cro/C1-type" evidence="1">
    <location>
        <begin position="113"/>
        <end position="156"/>
    </location>
</feature>
<gene>
    <name evidence="2" type="ORF">EZE20_15765</name>
</gene>
<accession>A0A4R4KBZ1</accession>
<comment type="caution">
    <text evidence="2">The sequence shown here is derived from an EMBL/GenBank/DDBJ whole genome shotgun (WGS) entry which is preliminary data.</text>
</comment>
<dbReference type="SUPFAM" id="SSF47413">
    <property type="entry name" value="lambda repressor-like DNA-binding domains"/>
    <property type="match status" value="1"/>
</dbReference>
<dbReference type="SMART" id="SM00530">
    <property type="entry name" value="HTH_XRE"/>
    <property type="match status" value="1"/>
</dbReference>